<reference evidence="1 2" key="1">
    <citation type="submission" date="2015-12" db="EMBL/GenBank/DDBJ databases">
        <title>The genome of Folsomia candida.</title>
        <authorList>
            <person name="Faddeeva A."/>
            <person name="Derks M.F."/>
            <person name="Anvar Y."/>
            <person name="Smit S."/>
            <person name="Van Straalen N."/>
            <person name="Roelofs D."/>
        </authorList>
    </citation>
    <scope>NUCLEOTIDE SEQUENCE [LARGE SCALE GENOMIC DNA]</scope>
    <source>
        <strain evidence="1 2">VU population</strain>
        <tissue evidence="1">Whole body</tissue>
    </source>
</reference>
<organism evidence="1 2">
    <name type="scientific">Folsomia candida</name>
    <name type="common">Springtail</name>
    <dbReference type="NCBI Taxonomy" id="158441"/>
    <lineage>
        <taxon>Eukaryota</taxon>
        <taxon>Metazoa</taxon>
        <taxon>Ecdysozoa</taxon>
        <taxon>Arthropoda</taxon>
        <taxon>Hexapoda</taxon>
        <taxon>Collembola</taxon>
        <taxon>Entomobryomorpha</taxon>
        <taxon>Isotomoidea</taxon>
        <taxon>Isotomidae</taxon>
        <taxon>Proisotominae</taxon>
        <taxon>Folsomia</taxon>
    </lineage>
</organism>
<keyword evidence="2" id="KW-1185">Reference proteome</keyword>
<dbReference type="AlphaFoldDB" id="A0A226F0S0"/>
<comment type="caution">
    <text evidence="1">The sequence shown here is derived from an EMBL/GenBank/DDBJ whole genome shotgun (WGS) entry which is preliminary data.</text>
</comment>
<dbReference type="Proteomes" id="UP000198287">
    <property type="component" value="Unassembled WGS sequence"/>
</dbReference>
<protein>
    <submittedName>
        <fullName evidence="1">Uncharacterized protein</fullName>
    </submittedName>
</protein>
<proteinExistence type="predicted"/>
<gene>
    <name evidence="1" type="ORF">Fcan01_01265</name>
</gene>
<evidence type="ECO:0000313" key="2">
    <source>
        <dbReference type="Proteomes" id="UP000198287"/>
    </source>
</evidence>
<dbReference type="EMBL" id="LNIX01000001">
    <property type="protein sequence ID" value="OXA63372.1"/>
    <property type="molecule type" value="Genomic_DNA"/>
</dbReference>
<evidence type="ECO:0000313" key="1">
    <source>
        <dbReference type="EMBL" id="OXA63372.1"/>
    </source>
</evidence>
<name>A0A226F0S0_FOLCA</name>
<sequence length="242" mass="26711">MSLIQLPLHHSSIHTKQYNFIHKLLFAMTRCICLLLVIANVALGLSVEQKPVPAEVRQTQTNPAQPPLAESVWRQQLTNAVQGATDRFQTNFVTVLNGLANTTQEAGTNVTIALATLTRAVVTNTFDLASVVAYMPRLLLLDLPNQFVEVLKLIRRNEVRVIPADVNGAIDSILFMTRQAEESGITRKIFDPIARFLPNMMAGLSEFFQTIIGTTANVFGVGVTRYDPQVSAGIVTKYNLAY</sequence>
<accession>A0A226F0S0</accession>
<dbReference type="OMA" id="TRCICLL"/>
<dbReference type="OrthoDB" id="8275064at2759"/>